<comment type="caution">
    <text evidence="2">The sequence shown here is derived from an EMBL/GenBank/DDBJ whole genome shotgun (WGS) entry which is preliminary data.</text>
</comment>
<dbReference type="Proteomes" id="UP001595711">
    <property type="component" value="Unassembled WGS sequence"/>
</dbReference>
<sequence length="113" mass="12946">MSLIGTKLFTWWKGEAVGKDQFGNRYFREKGGRRRWVLFNGLPEASKVPPEWHAWLHHTVDDAPVHGVEHKPWEKEHLPNLSGTPFAYKPPGSVARGGHRPHATGDYQAWQPE</sequence>
<dbReference type="PANTHER" id="PTHR12910:SF2">
    <property type="entry name" value="NADH DEHYDROGENASE [UBIQUINONE] 1 ALPHA SUBCOMPLEX SUBUNIT 12"/>
    <property type="match status" value="1"/>
</dbReference>
<organism evidence="2 3">
    <name type="scientific">Ferrovibrio xuzhouensis</name>
    <dbReference type="NCBI Taxonomy" id="1576914"/>
    <lineage>
        <taxon>Bacteria</taxon>
        <taxon>Pseudomonadati</taxon>
        <taxon>Pseudomonadota</taxon>
        <taxon>Alphaproteobacteria</taxon>
        <taxon>Rhodospirillales</taxon>
        <taxon>Rhodospirillaceae</taxon>
        <taxon>Ferrovibrio</taxon>
    </lineage>
</organism>
<reference evidence="3" key="1">
    <citation type="journal article" date="2019" name="Int. J. Syst. Evol. Microbiol.">
        <title>The Global Catalogue of Microorganisms (GCM) 10K type strain sequencing project: providing services to taxonomists for standard genome sequencing and annotation.</title>
        <authorList>
            <consortium name="The Broad Institute Genomics Platform"/>
            <consortium name="The Broad Institute Genome Sequencing Center for Infectious Disease"/>
            <person name="Wu L."/>
            <person name="Ma J."/>
        </authorList>
    </citation>
    <scope>NUCLEOTIDE SEQUENCE [LARGE SCALE GENOMIC DNA]</scope>
    <source>
        <strain evidence="3">KCTC 42182</strain>
    </source>
</reference>
<accession>A0ABV7VHF1</accession>
<gene>
    <name evidence="2" type="ORF">ACFOOQ_15285</name>
</gene>
<dbReference type="RefSeq" id="WP_379728206.1">
    <property type="nucleotide sequence ID" value="NZ_JBHRYJ010000003.1"/>
</dbReference>
<protein>
    <submittedName>
        <fullName evidence="2">NADH:ubiquinone oxidoreductase subunit NDUFA12</fullName>
    </submittedName>
</protein>
<evidence type="ECO:0000313" key="3">
    <source>
        <dbReference type="Proteomes" id="UP001595711"/>
    </source>
</evidence>
<dbReference type="PANTHER" id="PTHR12910">
    <property type="entry name" value="NADH-UBIQUINONE OXIDOREDUCTASE SUBUNIT B17.2"/>
    <property type="match status" value="1"/>
</dbReference>
<dbReference type="NCBIfam" id="NF006040">
    <property type="entry name" value="PRK08183.1"/>
    <property type="match status" value="1"/>
</dbReference>
<feature type="region of interest" description="Disordered" evidence="1">
    <location>
        <begin position="79"/>
        <end position="113"/>
    </location>
</feature>
<keyword evidence="3" id="KW-1185">Reference proteome</keyword>
<evidence type="ECO:0000313" key="2">
    <source>
        <dbReference type="EMBL" id="MFC3676920.1"/>
    </source>
</evidence>
<name>A0ABV7VHF1_9PROT</name>
<dbReference type="EMBL" id="JBHRYJ010000003">
    <property type="protein sequence ID" value="MFC3676920.1"/>
    <property type="molecule type" value="Genomic_DNA"/>
</dbReference>
<evidence type="ECO:0000256" key="1">
    <source>
        <dbReference type="SAM" id="MobiDB-lite"/>
    </source>
</evidence>
<proteinExistence type="predicted"/>
<dbReference type="Pfam" id="PF05071">
    <property type="entry name" value="NDUFA12"/>
    <property type="match status" value="1"/>
</dbReference>
<dbReference type="InterPro" id="IPR007763">
    <property type="entry name" value="NDUFA12"/>
</dbReference>